<keyword evidence="2" id="KW-1003">Cell membrane</keyword>
<protein>
    <submittedName>
        <fullName evidence="9">Glycosyltransferase 87 family protein</fullName>
    </submittedName>
</protein>
<feature type="transmembrane region" description="Helical" evidence="8">
    <location>
        <begin position="12"/>
        <end position="34"/>
    </location>
</feature>
<evidence type="ECO:0000256" key="6">
    <source>
        <dbReference type="ARBA" id="ARBA00023136"/>
    </source>
</evidence>
<comment type="caution">
    <text evidence="9">The sequence shown here is derived from an EMBL/GenBank/DDBJ whole genome shotgun (WGS) entry which is preliminary data.</text>
</comment>
<evidence type="ECO:0000256" key="2">
    <source>
        <dbReference type="ARBA" id="ARBA00022475"/>
    </source>
</evidence>
<feature type="transmembrane region" description="Helical" evidence="8">
    <location>
        <begin position="375"/>
        <end position="391"/>
    </location>
</feature>
<evidence type="ECO:0000256" key="1">
    <source>
        <dbReference type="ARBA" id="ARBA00004651"/>
    </source>
</evidence>
<gene>
    <name evidence="9" type="ORF">ACFPET_01795</name>
</gene>
<accession>A0ABV8TTC3</accession>
<feature type="transmembrane region" description="Helical" evidence="8">
    <location>
        <begin position="352"/>
        <end position="369"/>
    </location>
</feature>
<evidence type="ECO:0000256" key="3">
    <source>
        <dbReference type="ARBA" id="ARBA00022679"/>
    </source>
</evidence>
<keyword evidence="5 8" id="KW-1133">Transmembrane helix</keyword>
<comment type="subcellular location">
    <subcellularLocation>
        <location evidence="1">Cell membrane</location>
        <topology evidence="1">Multi-pass membrane protein</topology>
    </subcellularLocation>
</comment>
<dbReference type="Proteomes" id="UP001595823">
    <property type="component" value="Unassembled WGS sequence"/>
</dbReference>
<keyword evidence="3" id="KW-0808">Transferase</keyword>
<proteinExistence type="inferred from homology"/>
<sequence>MTHRASTARPVLLDIALYGAAALFAIATAAWSTLPPHQDWGFIAVGGYLPAALIAFQLYRLWPRPWKLRALLAGGVIAAVSLLPLIGALLRRNDPGAPVQEEVPVIEDSARRVLDGTGPYLTSDQIAASSDPLLAYNPYQPGMALFGIPAALGGQHWWTDPRLYFAAVTLAALVGATALLNGRAGKGPLIRAWQAALVFPACALNFTVSTNDIAIASLMVLALALADRERWALAGAVAAFAASLKLFALPLLAVLFVLAWRRGRLRGYLSTAVPLAALVAASVWLSGARAWWENTISFGFGDGVVPSPAQSPFPGNLIAQHLPQGEAVSAALLGLAAAAVAAGLLWKRPGDAATAALWLAGGLTAAFLLMPATRFGYVVYPVILLGWWLVLRDRKGPAFEADPSRGARIVEWWR</sequence>
<dbReference type="EMBL" id="JBHSDK010000002">
    <property type="protein sequence ID" value="MFC4333927.1"/>
    <property type="molecule type" value="Genomic_DNA"/>
</dbReference>
<feature type="transmembrane region" description="Helical" evidence="8">
    <location>
        <begin position="231"/>
        <end position="260"/>
    </location>
</feature>
<feature type="transmembrane region" description="Helical" evidence="8">
    <location>
        <begin position="163"/>
        <end position="180"/>
    </location>
</feature>
<feature type="transmembrane region" description="Helical" evidence="8">
    <location>
        <begin position="327"/>
        <end position="345"/>
    </location>
</feature>
<feature type="transmembrane region" description="Helical" evidence="8">
    <location>
        <begin position="40"/>
        <end position="59"/>
    </location>
</feature>
<keyword evidence="6 8" id="KW-0472">Membrane</keyword>
<evidence type="ECO:0000256" key="8">
    <source>
        <dbReference type="SAM" id="Phobius"/>
    </source>
</evidence>
<evidence type="ECO:0000313" key="9">
    <source>
        <dbReference type="EMBL" id="MFC4333927.1"/>
    </source>
</evidence>
<reference evidence="10" key="1">
    <citation type="journal article" date="2019" name="Int. J. Syst. Evol. Microbiol.">
        <title>The Global Catalogue of Microorganisms (GCM) 10K type strain sequencing project: providing services to taxonomists for standard genome sequencing and annotation.</title>
        <authorList>
            <consortium name="The Broad Institute Genomics Platform"/>
            <consortium name="The Broad Institute Genome Sequencing Center for Infectious Disease"/>
            <person name="Wu L."/>
            <person name="Ma J."/>
        </authorList>
    </citation>
    <scope>NUCLEOTIDE SEQUENCE [LARGE SCALE GENOMIC DNA]</scope>
    <source>
        <strain evidence="10">IBRC-M 10908</strain>
    </source>
</reference>
<keyword evidence="4 8" id="KW-0812">Transmembrane</keyword>
<evidence type="ECO:0000256" key="5">
    <source>
        <dbReference type="ARBA" id="ARBA00022989"/>
    </source>
</evidence>
<organism evidence="9 10">
    <name type="scientific">Salininema proteolyticum</name>
    <dbReference type="NCBI Taxonomy" id="1607685"/>
    <lineage>
        <taxon>Bacteria</taxon>
        <taxon>Bacillati</taxon>
        <taxon>Actinomycetota</taxon>
        <taxon>Actinomycetes</taxon>
        <taxon>Glycomycetales</taxon>
        <taxon>Glycomycetaceae</taxon>
        <taxon>Salininema</taxon>
    </lineage>
</organism>
<comment type="similarity">
    <text evidence="7">Belongs to the glycosyltransferase 87 family.</text>
</comment>
<dbReference type="Pfam" id="PF09594">
    <property type="entry name" value="GT87"/>
    <property type="match status" value="1"/>
</dbReference>
<evidence type="ECO:0000313" key="10">
    <source>
        <dbReference type="Proteomes" id="UP001595823"/>
    </source>
</evidence>
<dbReference type="InterPro" id="IPR018584">
    <property type="entry name" value="GT87"/>
</dbReference>
<keyword evidence="10" id="KW-1185">Reference proteome</keyword>
<dbReference type="RefSeq" id="WP_380617666.1">
    <property type="nucleotide sequence ID" value="NZ_JBHSDK010000002.1"/>
</dbReference>
<feature type="transmembrane region" description="Helical" evidence="8">
    <location>
        <begin position="192"/>
        <end position="225"/>
    </location>
</feature>
<evidence type="ECO:0000256" key="7">
    <source>
        <dbReference type="ARBA" id="ARBA00024033"/>
    </source>
</evidence>
<feature type="transmembrane region" description="Helical" evidence="8">
    <location>
        <begin position="272"/>
        <end position="292"/>
    </location>
</feature>
<name>A0ABV8TTC3_9ACTN</name>
<feature type="transmembrane region" description="Helical" evidence="8">
    <location>
        <begin position="71"/>
        <end position="90"/>
    </location>
</feature>
<evidence type="ECO:0000256" key="4">
    <source>
        <dbReference type="ARBA" id="ARBA00022692"/>
    </source>
</evidence>